<keyword evidence="2" id="KW-1185">Reference proteome</keyword>
<dbReference type="Proteomes" id="UP000799118">
    <property type="component" value="Unassembled WGS sequence"/>
</dbReference>
<evidence type="ECO:0000313" key="2">
    <source>
        <dbReference type="Proteomes" id="UP000799118"/>
    </source>
</evidence>
<proteinExistence type="predicted"/>
<dbReference type="OrthoDB" id="2946818at2759"/>
<protein>
    <submittedName>
        <fullName evidence="1">Uncharacterized protein</fullName>
    </submittedName>
</protein>
<dbReference type="EMBL" id="ML769391">
    <property type="protein sequence ID" value="KAE9408506.1"/>
    <property type="molecule type" value="Genomic_DNA"/>
</dbReference>
<dbReference type="AlphaFoldDB" id="A0A6A4ID10"/>
<sequence>MELTKEKEKSDWKRLSLLPIKEDEDSTNNYNEFKQKLGLELDAAGYWKYISGTEYNPPRIPELRVTQCAEGLNTLGICYIHAFRVLTMFTIPGNEAEVKLAQQKAKDWLNGDKKTRAVIARAVPLSKLYLVWNAANAHDAWLALKCEYEPANTLTAININQQIIGNACPAGGNPVSWLQSMVQLYNWLRDADPNMMPDDQFAKHLITLMSPDIDWRYCRDNLHNRLKIPEAAGKPLLLNFVIQTLKDEEVQLQLHPSVAAINAIVATGKSRKMDSCAVAGVYTASQEFVGTSTTPVNRGQSKQSH</sequence>
<accession>A0A6A4ID10</accession>
<evidence type="ECO:0000313" key="1">
    <source>
        <dbReference type="EMBL" id="KAE9408506.1"/>
    </source>
</evidence>
<dbReference type="Pfam" id="PF14223">
    <property type="entry name" value="Retrotran_gag_2"/>
    <property type="match status" value="1"/>
</dbReference>
<reference evidence="1" key="1">
    <citation type="journal article" date="2019" name="Environ. Microbiol.">
        <title>Fungal ecological strategies reflected in gene transcription - a case study of two litter decomposers.</title>
        <authorList>
            <person name="Barbi F."/>
            <person name="Kohler A."/>
            <person name="Barry K."/>
            <person name="Baskaran P."/>
            <person name="Daum C."/>
            <person name="Fauchery L."/>
            <person name="Ihrmark K."/>
            <person name="Kuo A."/>
            <person name="LaButti K."/>
            <person name="Lipzen A."/>
            <person name="Morin E."/>
            <person name="Grigoriev I.V."/>
            <person name="Henrissat B."/>
            <person name="Lindahl B."/>
            <person name="Martin F."/>
        </authorList>
    </citation>
    <scope>NUCLEOTIDE SEQUENCE</scope>
    <source>
        <strain evidence="1">JB14</strain>
    </source>
</reference>
<name>A0A6A4ID10_9AGAR</name>
<organism evidence="1 2">
    <name type="scientific">Gymnopus androsaceus JB14</name>
    <dbReference type="NCBI Taxonomy" id="1447944"/>
    <lineage>
        <taxon>Eukaryota</taxon>
        <taxon>Fungi</taxon>
        <taxon>Dikarya</taxon>
        <taxon>Basidiomycota</taxon>
        <taxon>Agaricomycotina</taxon>
        <taxon>Agaricomycetes</taxon>
        <taxon>Agaricomycetidae</taxon>
        <taxon>Agaricales</taxon>
        <taxon>Marasmiineae</taxon>
        <taxon>Omphalotaceae</taxon>
        <taxon>Gymnopus</taxon>
    </lineage>
</organism>
<gene>
    <name evidence="1" type="ORF">BT96DRAFT_808109</name>
</gene>